<feature type="compositionally biased region" description="Polar residues" evidence="13">
    <location>
        <begin position="723"/>
        <end position="735"/>
    </location>
</feature>
<dbReference type="Gene3D" id="1.10.10.160">
    <property type="match status" value="1"/>
</dbReference>
<dbReference type="GO" id="GO:0003677">
    <property type="term" value="F:DNA binding"/>
    <property type="evidence" value="ECO:0007669"/>
    <property type="project" value="UniProtKB-KW"/>
</dbReference>
<dbReference type="Gene3D" id="3.40.50.300">
    <property type="entry name" value="P-loop containing nucleotide triphosphate hydrolases"/>
    <property type="match status" value="2"/>
</dbReference>
<dbReference type="PANTHER" id="PTHR11070:SF2">
    <property type="entry name" value="ATP-DEPENDENT DNA HELICASE SRS2"/>
    <property type="match status" value="1"/>
</dbReference>
<comment type="similarity">
    <text evidence="1">Belongs to the helicase family. UvrD subfamily.</text>
</comment>
<evidence type="ECO:0000313" key="17">
    <source>
        <dbReference type="Proteomes" id="UP001208620"/>
    </source>
</evidence>
<evidence type="ECO:0000256" key="8">
    <source>
        <dbReference type="ARBA" id="ARBA00034617"/>
    </source>
</evidence>
<evidence type="ECO:0000256" key="7">
    <source>
        <dbReference type="ARBA" id="ARBA00023235"/>
    </source>
</evidence>
<keyword evidence="4 12" id="KW-0347">Helicase</keyword>
<dbReference type="RefSeq" id="WP_264948278.1">
    <property type="nucleotide sequence ID" value="NZ_JAPDVB010000001.1"/>
</dbReference>
<keyword evidence="3 12" id="KW-0378">Hydrolase</keyword>
<dbReference type="InterPro" id="IPR013986">
    <property type="entry name" value="DExx_box_DNA_helicase_dom_sf"/>
</dbReference>
<feature type="compositionally biased region" description="Low complexity" evidence="13">
    <location>
        <begin position="757"/>
        <end position="780"/>
    </location>
</feature>
<feature type="region of interest" description="Disordered" evidence="13">
    <location>
        <begin position="657"/>
        <end position="736"/>
    </location>
</feature>
<organism evidence="16 17">
    <name type="scientific">Segatella copri</name>
    <dbReference type="NCBI Taxonomy" id="165179"/>
    <lineage>
        <taxon>Bacteria</taxon>
        <taxon>Pseudomonadati</taxon>
        <taxon>Bacteroidota</taxon>
        <taxon>Bacteroidia</taxon>
        <taxon>Bacteroidales</taxon>
        <taxon>Prevotellaceae</taxon>
        <taxon>Segatella</taxon>
    </lineage>
</organism>
<dbReference type="Proteomes" id="UP001208620">
    <property type="component" value="Unassembled WGS sequence"/>
</dbReference>
<name>A0AAW5UDB7_9BACT</name>
<dbReference type="Gene3D" id="1.10.486.10">
    <property type="entry name" value="PCRA, domain 4"/>
    <property type="match status" value="1"/>
</dbReference>
<dbReference type="InterPro" id="IPR000212">
    <property type="entry name" value="DNA_helicase_UvrD/REP"/>
</dbReference>
<dbReference type="EMBL" id="JAPDVD010000001">
    <property type="protein sequence ID" value="MCW4136588.1"/>
    <property type="molecule type" value="Genomic_DNA"/>
</dbReference>
<dbReference type="Pfam" id="PF21196">
    <property type="entry name" value="PcrA_UvrD_tudor"/>
    <property type="match status" value="1"/>
</dbReference>
<dbReference type="GO" id="GO:0005524">
    <property type="term" value="F:ATP binding"/>
    <property type="evidence" value="ECO:0007669"/>
    <property type="project" value="UniProtKB-UniRule"/>
</dbReference>
<dbReference type="GO" id="GO:0033202">
    <property type="term" value="C:DNA helicase complex"/>
    <property type="evidence" value="ECO:0007669"/>
    <property type="project" value="TreeGrafter"/>
</dbReference>
<feature type="region of interest" description="Disordered" evidence="13">
    <location>
        <begin position="749"/>
        <end position="783"/>
    </location>
</feature>
<dbReference type="EC" id="5.6.2.4" evidence="9"/>
<dbReference type="PANTHER" id="PTHR11070">
    <property type="entry name" value="UVRD / RECB / PCRA DNA HELICASE FAMILY MEMBER"/>
    <property type="match status" value="1"/>
</dbReference>
<dbReference type="CDD" id="cd17932">
    <property type="entry name" value="DEXQc_UvrD"/>
    <property type="match status" value="1"/>
</dbReference>
<sequence>MDLLKDLNEAQRAAVEYIDGPSLVIAGAGSGKTRVLTYKIAYLLSQGMKPWSIMALTFTNKAAREMKERIGKLVGNDLAQHLYMGTFHSIFSRILRAEAEHIGFNNNFTIYDESDSRSLIKAIVKEMGLDDKKYKPAAVHAKISMAKNNLMSAAAYDSDAAIFEQNKRAQMPEVGKIFVAYVQRCKQANAMDFDDLLTLTYQLFREHEDIRHKYAARFDYVLVDEYQDTNHVQMSIVMQLCQEKQRVCAVGDDSQSIYSFRGANIDNILNYQRQFQGTRLFKLEQNYRSTQTIVEAANSLIKHNRNQIPKDVFSENAKGEKIQYKPAYSDKEEAAIVAKDVKRIRREDGCQYSDFAILYRTNAQSRSFEEEFRKQGIPYRIYGGLSFYQRKEIKDIIAYFRLVANPDDEEAIKRIINYPARGIGAATVLKIADCAHQNQVSFWEVIGAPERYGLAVTKGTMNKLETFRLLISSFIERAQTTDVYELGDAIIKESGISQDIMSGKDADDLARQENLEEFLSGMSAFVEERREEGRFDELFLQDYLQDVALLTDADSDGDKDEPRVSLMTVHAAKGLEFPTVFVVGLEENIFPSPLSAASLRELEEERRLLYVAITRAEKHCILTNAKNRWRYGKMEFDNPSRFIDEIDGKLIDSQDEAGGSLFGSRADSMSDQPEWARAQRPRRPWEDAEQPRYSSRYQNSKPVASQFVADPKPSLFDDEPETSHTSGRSSLSEGNFKSVRALNAAKRYMETHSSHPASRSTGSSAASVSSSAASSAGSSSCGLQEGMKIEHQRFGRGTVLKIEGTGENTKATVEFVHSGTKQLLLKYAKFTVVD</sequence>
<evidence type="ECO:0000256" key="3">
    <source>
        <dbReference type="ARBA" id="ARBA00022801"/>
    </source>
</evidence>
<comment type="caution">
    <text evidence="16">The sequence shown here is derived from an EMBL/GenBank/DDBJ whole genome shotgun (WGS) entry which is preliminary data.</text>
</comment>
<dbReference type="PROSITE" id="PS51198">
    <property type="entry name" value="UVRD_HELICASE_ATP_BIND"/>
    <property type="match status" value="1"/>
</dbReference>
<feature type="domain" description="UvrD-like helicase ATP-binding" evidence="14">
    <location>
        <begin position="5"/>
        <end position="290"/>
    </location>
</feature>
<accession>A0AAW5UDB7</accession>
<evidence type="ECO:0000256" key="10">
    <source>
        <dbReference type="ARBA" id="ARBA00034923"/>
    </source>
</evidence>
<feature type="binding site" evidence="12">
    <location>
        <begin position="26"/>
        <end position="33"/>
    </location>
    <ligand>
        <name>ATP</name>
        <dbReference type="ChEBI" id="CHEBI:30616"/>
    </ligand>
</feature>
<evidence type="ECO:0000256" key="11">
    <source>
        <dbReference type="ARBA" id="ARBA00048988"/>
    </source>
</evidence>
<comment type="catalytic activity">
    <reaction evidence="8">
        <text>Couples ATP hydrolysis with the unwinding of duplex DNA by translocating in the 3'-5' direction.</text>
        <dbReference type="EC" id="5.6.2.4"/>
    </reaction>
</comment>
<dbReference type="GO" id="GO:0016787">
    <property type="term" value="F:hydrolase activity"/>
    <property type="evidence" value="ECO:0007669"/>
    <property type="project" value="UniProtKB-UniRule"/>
</dbReference>
<feature type="domain" description="UvrD-like helicase C-terminal" evidence="15">
    <location>
        <begin position="291"/>
        <end position="574"/>
    </location>
</feature>
<dbReference type="Pfam" id="PF13361">
    <property type="entry name" value="UvrD_C"/>
    <property type="match status" value="1"/>
</dbReference>
<dbReference type="AlphaFoldDB" id="A0AAW5UDB7"/>
<evidence type="ECO:0000256" key="1">
    <source>
        <dbReference type="ARBA" id="ARBA00009922"/>
    </source>
</evidence>
<evidence type="ECO:0000256" key="2">
    <source>
        <dbReference type="ARBA" id="ARBA00022741"/>
    </source>
</evidence>
<dbReference type="GO" id="GO:0005829">
    <property type="term" value="C:cytosol"/>
    <property type="evidence" value="ECO:0007669"/>
    <property type="project" value="TreeGrafter"/>
</dbReference>
<evidence type="ECO:0000256" key="13">
    <source>
        <dbReference type="SAM" id="MobiDB-lite"/>
    </source>
</evidence>
<feature type="compositionally biased region" description="Polar residues" evidence="13">
    <location>
        <begin position="692"/>
        <end position="703"/>
    </location>
</feature>
<evidence type="ECO:0000256" key="12">
    <source>
        <dbReference type="PROSITE-ProRule" id="PRU00560"/>
    </source>
</evidence>
<dbReference type="Pfam" id="PF00580">
    <property type="entry name" value="UvrD-helicase"/>
    <property type="match status" value="1"/>
</dbReference>
<proteinExistence type="inferred from homology"/>
<dbReference type="InterPro" id="IPR027417">
    <property type="entry name" value="P-loop_NTPase"/>
</dbReference>
<evidence type="ECO:0000256" key="9">
    <source>
        <dbReference type="ARBA" id="ARBA00034808"/>
    </source>
</evidence>
<dbReference type="GO" id="GO:0043138">
    <property type="term" value="F:3'-5' DNA helicase activity"/>
    <property type="evidence" value="ECO:0007669"/>
    <property type="project" value="UniProtKB-EC"/>
</dbReference>
<evidence type="ECO:0000259" key="14">
    <source>
        <dbReference type="PROSITE" id="PS51198"/>
    </source>
</evidence>
<comment type="catalytic activity">
    <reaction evidence="11">
        <text>ATP + H2O = ADP + phosphate + H(+)</text>
        <dbReference type="Rhea" id="RHEA:13065"/>
        <dbReference type="ChEBI" id="CHEBI:15377"/>
        <dbReference type="ChEBI" id="CHEBI:15378"/>
        <dbReference type="ChEBI" id="CHEBI:30616"/>
        <dbReference type="ChEBI" id="CHEBI:43474"/>
        <dbReference type="ChEBI" id="CHEBI:456216"/>
        <dbReference type="EC" id="5.6.2.4"/>
    </reaction>
</comment>
<dbReference type="PROSITE" id="PS51217">
    <property type="entry name" value="UVRD_HELICASE_CTER"/>
    <property type="match status" value="1"/>
</dbReference>
<reference evidence="16" key="1">
    <citation type="submission" date="2022-11" db="EMBL/GenBank/DDBJ databases">
        <title>Genomic repertoires linked with pathogenic potency of arthritogenic Prevotella copri isolated from the gut of rheumatoid arthritis patients.</title>
        <authorList>
            <person name="Nii T."/>
            <person name="Maeda Y."/>
            <person name="Motooka D."/>
            <person name="Naito M."/>
            <person name="Matsumoto Y."/>
            <person name="Ogawa T."/>
            <person name="Oguro-Igashira E."/>
            <person name="Kishikawa T."/>
            <person name="Yamashita M."/>
            <person name="Koizumi S."/>
            <person name="Kurakawa T."/>
            <person name="Okumura R."/>
            <person name="Kayama H."/>
            <person name="Murakami M."/>
            <person name="Sakaguchi T."/>
            <person name="Das B."/>
            <person name="Nakamura S."/>
            <person name="Okada Y."/>
            <person name="Kumanogoh A."/>
            <person name="Takeda K."/>
        </authorList>
    </citation>
    <scope>NUCLEOTIDE SEQUENCE</scope>
    <source>
        <strain evidence="16">H105_2-2</strain>
    </source>
</reference>
<keyword evidence="7" id="KW-0413">Isomerase</keyword>
<keyword evidence="2 12" id="KW-0547">Nucleotide-binding</keyword>
<evidence type="ECO:0000259" key="15">
    <source>
        <dbReference type="PROSITE" id="PS51217"/>
    </source>
</evidence>
<keyword evidence="5 12" id="KW-0067">ATP-binding</keyword>
<dbReference type="InterPro" id="IPR014016">
    <property type="entry name" value="UvrD-like_ATP-bd"/>
</dbReference>
<dbReference type="InterPro" id="IPR014017">
    <property type="entry name" value="DNA_helicase_UvrD-like_C"/>
</dbReference>
<protein>
    <recommendedName>
        <fullName evidence="9">DNA 3'-5' helicase</fullName>
        <ecNumber evidence="9">5.6.2.4</ecNumber>
    </recommendedName>
    <alternativeName>
        <fullName evidence="10">DNA 3'-5' helicase II</fullName>
    </alternativeName>
</protein>
<gene>
    <name evidence="16" type="ORF">ONT01_02115</name>
</gene>
<dbReference type="GO" id="GO:0000725">
    <property type="term" value="P:recombinational repair"/>
    <property type="evidence" value="ECO:0007669"/>
    <property type="project" value="TreeGrafter"/>
</dbReference>
<evidence type="ECO:0000256" key="6">
    <source>
        <dbReference type="ARBA" id="ARBA00023125"/>
    </source>
</evidence>
<dbReference type="SUPFAM" id="SSF52540">
    <property type="entry name" value="P-loop containing nucleoside triphosphate hydrolases"/>
    <property type="match status" value="1"/>
</dbReference>
<evidence type="ECO:0000256" key="5">
    <source>
        <dbReference type="ARBA" id="ARBA00022840"/>
    </source>
</evidence>
<keyword evidence="6" id="KW-0238">DNA-binding</keyword>
<evidence type="ECO:0000256" key="4">
    <source>
        <dbReference type="ARBA" id="ARBA00022806"/>
    </source>
</evidence>
<evidence type="ECO:0000313" key="16">
    <source>
        <dbReference type="EMBL" id="MCW4136588.1"/>
    </source>
</evidence>